<sequence>MSAPPLFAQLCTSLGYVQQLNITNIESKHCFGNSTLNFNCDNSQWYAALNISSAVQPGNTTPGDGWSYIASDVLSTLLPLSDKPLSIECPMPICIYGITGFYSSWQRYLFITNVAVAIVAVPLTVLRGVAQIYVTIMGFISAIMMYTIISHEATPQTIFDADFFPACQFFSCCWILCIWWLLLRKGIKGTAVLMAGNRATGPREFVLDPSRVSGTFQERLQTVMFSAAIPIVWIMGMSTVTAVAYDLSTQLNVPAVVVSSASEYRITSPCYADAGGMINMWHGSPNNVFRQQNELQLVVPPMPAEVTDITSAGSLVSRSLSIARPVKWWEFATPLFVVSGGGLICVVAFMFLNEIDLGVFPSNLFRIILVGSGIASFAIIEKRILENGIPQAEVFRQVGQWAPWTASILVGIGTVVYRLSGLDEGASDDDEDSRRGLFDLGL</sequence>
<keyword evidence="3" id="KW-1185">Reference proteome</keyword>
<reference evidence="2" key="2">
    <citation type="journal article" date="2023" name="IMA Fungus">
        <title>Comparative genomic study of the Penicillium genus elucidates a diverse pangenome and 15 lateral gene transfer events.</title>
        <authorList>
            <person name="Petersen C."/>
            <person name="Sorensen T."/>
            <person name="Nielsen M.R."/>
            <person name="Sondergaard T.E."/>
            <person name="Sorensen J.L."/>
            <person name="Fitzpatrick D.A."/>
            <person name="Frisvad J.C."/>
            <person name="Nielsen K.L."/>
        </authorList>
    </citation>
    <scope>NUCLEOTIDE SEQUENCE</scope>
    <source>
        <strain evidence="2">IBT 16125</strain>
    </source>
</reference>
<comment type="caution">
    <text evidence="2">The sequence shown here is derived from an EMBL/GenBank/DDBJ whole genome shotgun (WGS) entry which is preliminary data.</text>
</comment>
<keyword evidence="1" id="KW-1133">Transmembrane helix</keyword>
<proteinExistence type="predicted"/>
<name>A0AAD6CBI0_9EURO</name>
<feature type="transmembrane region" description="Helical" evidence="1">
    <location>
        <begin position="132"/>
        <end position="149"/>
    </location>
</feature>
<gene>
    <name evidence="2" type="ORF">N7458_001783</name>
</gene>
<dbReference type="Proteomes" id="UP001213681">
    <property type="component" value="Unassembled WGS sequence"/>
</dbReference>
<dbReference type="AlphaFoldDB" id="A0AAD6CBI0"/>
<evidence type="ECO:0000313" key="3">
    <source>
        <dbReference type="Proteomes" id="UP001213681"/>
    </source>
</evidence>
<feature type="transmembrane region" description="Helical" evidence="1">
    <location>
        <begin position="364"/>
        <end position="380"/>
    </location>
</feature>
<reference evidence="2" key="1">
    <citation type="submission" date="2022-12" db="EMBL/GenBank/DDBJ databases">
        <authorList>
            <person name="Petersen C."/>
        </authorList>
    </citation>
    <scope>NUCLEOTIDE SEQUENCE</scope>
    <source>
        <strain evidence="2">IBT 16125</strain>
    </source>
</reference>
<dbReference type="RefSeq" id="XP_056769273.1">
    <property type="nucleotide sequence ID" value="XM_056905166.1"/>
</dbReference>
<keyword evidence="1" id="KW-0472">Membrane</keyword>
<evidence type="ECO:0000256" key="1">
    <source>
        <dbReference type="SAM" id="Phobius"/>
    </source>
</evidence>
<dbReference type="EMBL" id="JAPVEA010000002">
    <property type="protein sequence ID" value="KAJ5460231.1"/>
    <property type="molecule type" value="Genomic_DNA"/>
</dbReference>
<keyword evidence="1" id="KW-0812">Transmembrane</keyword>
<feature type="transmembrane region" description="Helical" evidence="1">
    <location>
        <begin position="328"/>
        <end position="352"/>
    </location>
</feature>
<accession>A0AAD6CBI0</accession>
<feature type="transmembrane region" description="Helical" evidence="1">
    <location>
        <begin position="401"/>
        <end position="420"/>
    </location>
</feature>
<evidence type="ECO:0000313" key="2">
    <source>
        <dbReference type="EMBL" id="KAJ5460231.1"/>
    </source>
</evidence>
<protein>
    <submittedName>
        <fullName evidence="2">Uncharacterized protein</fullName>
    </submittedName>
</protein>
<feature type="transmembrane region" description="Helical" evidence="1">
    <location>
        <begin position="161"/>
        <end position="182"/>
    </location>
</feature>
<feature type="transmembrane region" description="Helical" evidence="1">
    <location>
        <begin position="108"/>
        <end position="126"/>
    </location>
</feature>
<dbReference type="GeneID" id="81595409"/>
<organism evidence="2 3">
    <name type="scientific">Penicillium daleae</name>
    <dbReference type="NCBI Taxonomy" id="63821"/>
    <lineage>
        <taxon>Eukaryota</taxon>
        <taxon>Fungi</taxon>
        <taxon>Dikarya</taxon>
        <taxon>Ascomycota</taxon>
        <taxon>Pezizomycotina</taxon>
        <taxon>Eurotiomycetes</taxon>
        <taxon>Eurotiomycetidae</taxon>
        <taxon>Eurotiales</taxon>
        <taxon>Aspergillaceae</taxon>
        <taxon>Penicillium</taxon>
    </lineage>
</organism>
<feature type="transmembrane region" description="Helical" evidence="1">
    <location>
        <begin position="223"/>
        <end position="245"/>
    </location>
</feature>